<dbReference type="RefSeq" id="WP_130448644.1">
    <property type="nucleotide sequence ID" value="NZ_SHKR01000017.1"/>
</dbReference>
<dbReference type="InterPro" id="IPR023011">
    <property type="entry name" value="ATP_synth_F0_asu_AS"/>
</dbReference>
<evidence type="ECO:0000256" key="2">
    <source>
        <dbReference type="ARBA" id="ARBA00006810"/>
    </source>
</evidence>
<dbReference type="EMBL" id="SHKR01000017">
    <property type="protein sequence ID" value="RZU03219.1"/>
    <property type="molecule type" value="Genomic_DNA"/>
</dbReference>
<accession>A0A4Q7W337</accession>
<proteinExistence type="inferred from homology"/>
<sequence length="260" mass="28741">MIAGVPTEFIPPGPQNFDTPPIIDGVEWFTKPVLVSALSVVVIIWFYWAASRKAAIVPSRLQFAGELGYNFVRNSIARDAIGSQEYMKYVPYLCGLFYFILLNNVAGTIPLVQFPTFSHIGWAYAAAIMSWIIYNAVGIRKKGLWGYFKHQTMPAGVPVWLMPLMIPIEFISNIVVRPISLSLRLFANMFAGHILLLVFVLGGHYMVFESGNVLLGGVGVITFIFGLAIAGLELFVQAIQAYIFVVLTAQYIGSAIADEH</sequence>
<dbReference type="GO" id="GO:0045259">
    <property type="term" value="C:proton-transporting ATP synthase complex"/>
    <property type="evidence" value="ECO:0007669"/>
    <property type="project" value="UniProtKB-KW"/>
</dbReference>
<keyword evidence="3 11" id="KW-0813">Transport</keyword>
<dbReference type="Pfam" id="PF00119">
    <property type="entry name" value="ATP-synt_A"/>
    <property type="match status" value="1"/>
</dbReference>
<dbReference type="InterPro" id="IPR035908">
    <property type="entry name" value="F0_ATP_A_sf"/>
</dbReference>
<keyword evidence="5 11" id="KW-0812">Transmembrane</keyword>
<keyword evidence="8 11" id="KW-0406">Ion transport</keyword>
<comment type="similarity">
    <text evidence="2 11 12">Belongs to the ATPase A chain family.</text>
</comment>
<evidence type="ECO:0000256" key="7">
    <source>
        <dbReference type="ARBA" id="ARBA00022989"/>
    </source>
</evidence>
<evidence type="ECO:0000256" key="4">
    <source>
        <dbReference type="ARBA" id="ARBA00022547"/>
    </source>
</evidence>
<feature type="transmembrane region" description="Helical" evidence="11">
    <location>
        <begin position="89"/>
        <end position="113"/>
    </location>
</feature>
<keyword evidence="7 11" id="KW-1133">Transmembrane helix</keyword>
<dbReference type="CDD" id="cd00310">
    <property type="entry name" value="ATP-synt_Fo_a_6"/>
    <property type="match status" value="1"/>
</dbReference>
<dbReference type="InterPro" id="IPR000568">
    <property type="entry name" value="ATP_synth_F0_asu"/>
</dbReference>
<protein>
    <recommendedName>
        <fullName evidence="11 12">ATP synthase subunit a</fullName>
    </recommendedName>
    <alternativeName>
        <fullName evidence="11">ATP synthase F0 sector subunit a</fullName>
    </alternativeName>
    <alternativeName>
        <fullName evidence="11">F-ATPase subunit 6</fullName>
    </alternativeName>
</protein>
<evidence type="ECO:0000256" key="12">
    <source>
        <dbReference type="RuleBase" id="RU000483"/>
    </source>
</evidence>
<evidence type="ECO:0000256" key="8">
    <source>
        <dbReference type="ARBA" id="ARBA00023065"/>
    </source>
</evidence>
<dbReference type="OrthoDB" id="9809130at2"/>
<dbReference type="PRINTS" id="PR00123">
    <property type="entry name" value="ATPASEA"/>
</dbReference>
<reference evidence="13 14" key="1">
    <citation type="journal article" date="2015" name="Stand. Genomic Sci.">
        <title>Genomic Encyclopedia of Bacterial and Archaeal Type Strains, Phase III: the genomes of soil and plant-associated and newly described type strains.</title>
        <authorList>
            <person name="Whitman W.B."/>
            <person name="Woyke T."/>
            <person name="Klenk H.P."/>
            <person name="Zhou Y."/>
            <person name="Lilburn T.G."/>
            <person name="Beck B.J."/>
            <person name="De Vos P."/>
            <person name="Vandamme P."/>
            <person name="Eisen J.A."/>
            <person name="Garrity G."/>
            <person name="Hugenholtz P."/>
            <person name="Kyrpides N.C."/>
        </authorList>
    </citation>
    <scope>NUCLEOTIDE SEQUENCE [LARGE SCALE GENOMIC DNA]</scope>
    <source>
        <strain evidence="13 14">VKM Ac-2540</strain>
    </source>
</reference>
<feature type="transmembrane region" description="Helical" evidence="11">
    <location>
        <begin position="181"/>
        <end position="201"/>
    </location>
</feature>
<keyword evidence="9 11" id="KW-0472">Membrane</keyword>
<dbReference type="GO" id="GO:0046933">
    <property type="term" value="F:proton-transporting ATP synthase activity, rotational mechanism"/>
    <property type="evidence" value="ECO:0007669"/>
    <property type="project" value="UniProtKB-UniRule"/>
</dbReference>
<keyword evidence="11" id="KW-1003">Cell membrane</keyword>
<comment type="function">
    <text evidence="11 12">Key component of the proton channel; it plays a direct role in the translocation of protons across the membrane.</text>
</comment>
<dbReference type="GO" id="GO:0005886">
    <property type="term" value="C:plasma membrane"/>
    <property type="evidence" value="ECO:0007669"/>
    <property type="project" value="UniProtKB-SubCell"/>
</dbReference>
<dbReference type="InterPro" id="IPR045083">
    <property type="entry name" value="ATP_synth_F0_asu_bact/mt"/>
</dbReference>
<name>A0A4Q7W337_9ACTN</name>
<dbReference type="SUPFAM" id="SSF81336">
    <property type="entry name" value="F1F0 ATP synthase subunit A"/>
    <property type="match status" value="1"/>
</dbReference>
<keyword evidence="4 11" id="KW-0138">CF(0)</keyword>
<dbReference type="PANTHER" id="PTHR11410">
    <property type="entry name" value="ATP SYNTHASE SUBUNIT A"/>
    <property type="match status" value="1"/>
</dbReference>
<dbReference type="Proteomes" id="UP000292027">
    <property type="component" value="Unassembled WGS sequence"/>
</dbReference>
<feature type="transmembrane region" description="Helical" evidence="11">
    <location>
        <begin position="213"/>
        <end position="232"/>
    </location>
</feature>
<dbReference type="Gene3D" id="1.20.120.220">
    <property type="entry name" value="ATP synthase, F0 complex, subunit A"/>
    <property type="match status" value="1"/>
</dbReference>
<dbReference type="PANTHER" id="PTHR11410:SF0">
    <property type="entry name" value="ATP SYNTHASE SUBUNIT A"/>
    <property type="match status" value="1"/>
</dbReference>
<dbReference type="AlphaFoldDB" id="A0A4Q7W337"/>
<keyword evidence="14" id="KW-1185">Reference proteome</keyword>
<feature type="transmembrane region" description="Helical" evidence="11">
    <location>
        <begin position="119"/>
        <end position="137"/>
    </location>
</feature>
<evidence type="ECO:0000313" key="13">
    <source>
        <dbReference type="EMBL" id="RZU03219.1"/>
    </source>
</evidence>
<feature type="transmembrane region" description="Helical" evidence="11">
    <location>
        <begin position="33"/>
        <end position="50"/>
    </location>
</feature>
<dbReference type="HAMAP" id="MF_01393">
    <property type="entry name" value="ATP_synth_a_bact"/>
    <property type="match status" value="1"/>
</dbReference>
<comment type="subcellular location">
    <subcellularLocation>
        <location evidence="11 12">Cell membrane</location>
        <topology evidence="11 12">Multi-pass membrane protein</topology>
    </subcellularLocation>
    <subcellularLocation>
        <location evidence="1">Membrane</location>
        <topology evidence="1">Multi-pass membrane protein</topology>
    </subcellularLocation>
</comment>
<evidence type="ECO:0000256" key="1">
    <source>
        <dbReference type="ARBA" id="ARBA00004141"/>
    </source>
</evidence>
<evidence type="ECO:0000256" key="6">
    <source>
        <dbReference type="ARBA" id="ARBA00022781"/>
    </source>
</evidence>
<evidence type="ECO:0000256" key="10">
    <source>
        <dbReference type="ARBA" id="ARBA00023310"/>
    </source>
</evidence>
<evidence type="ECO:0000256" key="3">
    <source>
        <dbReference type="ARBA" id="ARBA00022448"/>
    </source>
</evidence>
<dbReference type="NCBIfam" id="TIGR01131">
    <property type="entry name" value="ATP_synt_6_or_A"/>
    <property type="match status" value="1"/>
</dbReference>
<evidence type="ECO:0000256" key="5">
    <source>
        <dbReference type="ARBA" id="ARBA00022692"/>
    </source>
</evidence>
<dbReference type="PROSITE" id="PS00449">
    <property type="entry name" value="ATPASE_A"/>
    <property type="match status" value="1"/>
</dbReference>
<evidence type="ECO:0000313" key="14">
    <source>
        <dbReference type="Proteomes" id="UP000292027"/>
    </source>
</evidence>
<keyword evidence="6 11" id="KW-0375">Hydrogen ion transport</keyword>
<comment type="caution">
    <text evidence="13">The sequence shown here is derived from an EMBL/GenBank/DDBJ whole genome shotgun (WGS) entry which is preliminary data.</text>
</comment>
<evidence type="ECO:0000256" key="11">
    <source>
        <dbReference type="HAMAP-Rule" id="MF_01393"/>
    </source>
</evidence>
<keyword evidence="10 11" id="KW-0066">ATP synthesis</keyword>
<organism evidence="13 14">
    <name type="scientific">Kribbella rubisoli</name>
    <dbReference type="NCBI Taxonomy" id="3075929"/>
    <lineage>
        <taxon>Bacteria</taxon>
        <taxon>Bacillati</taxon>
        <taxon>Actinomycetota</taxon>
        <taxon>Actinomycetes</taxon>
        <taxon>Propionibacteriales</taxon>
        <taxon>Kribbellaceae</taxon>
        <taxon>Kribbella</taxon>
    </lineage>
</organism>
<evidence type="ECO:0000256" key="9">
    <source>
        <dbReference type="ARBA" id="ARBA00023136"/>
    </source>
</evidence>
<gene>
    <name evidence="11" type="primary">atpB</name>
    <name evidence="13" type="ORF">EV645_7245</name>
</gene>